<keyword evidence="4" id="KW-1185">Reference proteome</keyword>
<feature type="compositionally biased region" description="Low complexity" evidence="2">
    <location>
        <begin position="219"/>
        <end position="229"/>
    </location>
</feature>
<evidence type="ECO:0000256" key="1">
    <source>
        <dbReference type="ARBA" id="ARBA00010175"/>
    </source>
</evidence>
<accession>A0ABD2J2B9</accession>
<feature type="region of interest" description="Disordered" evidence="2">
    <location>
        <begin position="384"/>
        <end position="499"/>
    </location>
</feature>
<dbReference type="Pfam" id="PF03261">
    <property type="entry name" value="CDK5_activator"/>
    <property type="match status" value="1"/>
</dbReference>
<proteinExistence type="inferred from homology"/>
<feature type="region of interest" description="Disordered" evidence="2">
    <location>
        <begin position="104"/>
        <end position="138"/>
    </location>
</feature>
<evidence type="ECO:0000313" key="4">
    <source>
        <dbReference type="Proteomes" id="UP001620626"/>
    </source>
</evidence>
<dbReference type="InterPro" id="IPR004944">
    <property type="entry name" value="CDK5_activator"/>
</dbReference>
<dbReference type="InterPro" id="IPR036915">
    <property type="entry name" value="Cyclin-like_sf"/>
</dbReference>
<feature type="compositionally biased region" description="Low complexity" evidence="2">
    <location>
        <begin position="124"/>
        <end position="138"/>
    </location>
</feature>
<sequence length="759" mass="84616">MFVNGFLCGKAFPKTPADDGTHSAAFPAEGKRHSAVFPPKSVPRFSLHCWAKITQVKEQMQRRTNGTLRLCFCRFLLSLPPTLSLLAFPSPCFVPMGAQLSADGVSPGASSLGSNGQKGGATPRSASERSLAMSSSAASSSLHSARLRTLSGHCPSASPPAMAPFDQSNDFSLHSPRDKKDGVAYALYNQYNPHNDCGLHRQHGFWRSDGRRSGKERPNGQGQQQQQHNGGFFRWQSFARTLPSLMTQTNSYGNSAESRGENCILNEKRNQRQWEEREMVDANNNNNNNSDNDNEAMLDSAFPAPFVPSSVFYGAQNHNKCHLPQHFTHLMTDEKKMFGAARHNNNNNEKKGSNFSLKSSLRKSGSRFFSSIVRNGYFRALLSDEDSSSAEEDEEEEEEEEWRGNRGRRRREWATEGQRVGWDRSDGTPGDAVTANPKPCHNGTTTTDFNHNGTSEGVCARSAAPPPARPSLRPSQTLPYSSLFPQKHLPSTQKPNLPTKSLRFSLKRHLMGGQQKTTTVESVEGRQKQANAGTGTVSSVLLAMAAGQKPTRAFPVENDHGTGQTLLDWNGNGHSTDAAQQLILPWHDDQMTRKKIVHASSAELMRALGAFIGMRCDRLKPHFEPVQLSNWLRSVDRALILQGWQDVAFINPANLVFLFMLIRDSFALGECVRLRSLDELHSFVLLCLYISYSYMGNEISYPLKPFITEQTNRSFFWSQCVQLITRHSAQMLRLNSSSAFFLEVFTELKRYSTSESDDY</sequence>
<reference evidence="3 4" key="1">
    <citation type="submission" date="2024-10" db="EMBL/GenBank/DDBJ databases">
        <authorList>
            <person name="Kim D."/>
        </authorList>
    </citation>
    <scope>NUCLEOTIDE SEQUENCE [LARGE SCALE GENOMIC DNA]</scope>
    <source>
        <strain evidence="3">BH-2024</strain>
    </source>
</reference>
<feature type="compositionally biased region" description="Polar residues" evidence="2">
    <location>
        <begin position="442"/>
        <end position="455"/>
    </location>
</feature>
<feature type="compositionally biased region" description="Polar residues" evidence="2">
    <location>
        <begin position="476"/>
        <end position="499"/>
    </location>
</feature>
<comment type="caution">
    <text evidence="3">The sequence shown here is derived from an EMBL/GenBank/DDBJ whole genome shotgun (WGS) entry which is preliminary data.</text>
</comment>
<feature type="compositionally biased region" description="Acidic residues" evidence="2">
    <location>
        <begin position="384"/>
        <end position="401"/>
    </location>
</feature>
<dbReference type="Proteomes" id="UP001620626">
    <property type="component" value="Unassembled WGS sequence"/>
</dbReference>
<feature type="region of interest" description="Disordered" evidence="2">
    <location>
        <begin position="150"/>
        <end position="176"/>
    </location>
</feature>
<dbReference type="SUPFAM" id="SSF47954">
    <property type="entry name" value="Cyclin-like"/>
    <property type="match status" value="1"/>
</dbReference>
<gene>
    <name evidence="3" type="ORF">niasHT_036753</name>
</gene>
<comment type="similarity">
    <text evidence="1">Belongs to the cyclin-dependent kinase 5 activator family.</text>
</comment>
<dbReference type="EMBL" id="JBICBT010001093">
    <property type="protein sequence ID" value="KAL3083760.1"/>
    <property type="molecule type" value="Genomic_DNA"/>
</dbReference>
<feature type="compositionally biased region" description="Basic and acidic residues" evidence="2">
    <location>
        <begin position="206"/>
        <end position="218"/>
    </location>
</feature>
<name>A0ABD2J2B9_9BILA</name>
<evidence type="ECO:0000313" key="3">
    <source>
        <dbReference type="EMBL" id="KAL3083760.1"/>
    </source>
</evidence>
<evidence type="ECO:0000256" key="2">
    <source>
        <dbReference type="SAM" id="MobiDB-lite"/>
    </source>
</evidence>
<protein>
    <submittedName>
        <fullName evidence="3">Uncharacterized protein</fullName>
    </submittedName>
</protein>
<dbReference type="AlphaFoldDB" id="A0ABD2J2B9"/>
<dbReference type="PANTHER" id="PTHR23401:SF0">
    <property type="entry name" value="CYCLIN-DEPENDENT KINASE 5 ACTIVATOR"/>
    <property type="match status" value="1"/>
</dbReference>
<feature type="region of interest" description="Disordered" evidence="2">
    <location>
        <begin position="198"/>
        <end position="229"/>
    </location>
</feature>
<dbReference type="Gene3D" id="1.10.472.10">
    <property type="entry name" value="Cyclin-like"/>
    <property type="match status" value="1"/>
</dbReference>
<organism evidence="3 4">
    <name type="scientific">Heterodera trifolii</name>
    <dbReference type="NCBI Taxonomy" id="157864"/>
    <lineage>
        <taxon>Eukaryota</taxon>
        <taxon>Metazoa</taxon>
        <taxon>Ecdysozoa</taxon>
        <taxon>Nematoda</taxon>
        <taxon>Chromadorea</taxon>
        <taxon>Rhabditida</taxon>
        <taxon>Tylenchina</taxon>
        <taxon>Tylenchomorpha</taxon>
        <taxon>Tylenchoidea</taxon>
        <taxon>Heteroderidae</taxon>
        <taxon>Heteroderinae</taxon>
        <taxon>Heterodera</taxon>
    </lineage>
</organism>
<dbReference type="PANTHER" id="PTHR23401">
    <property type="entry name" value="CYCLIN DEPENDANT KINASE-5 ACTIVATOR"/>
    <property type="match status" value="1"/>
</dbReference>